<feature type="domain" description="TonB C-terminal" evidence="6">
    <location>
        <begin position="318"/>
        <end position="377"/>
    </location>
</feature>
<proteinExistence type="predicted"/>
<gene>
    <name evidence="7" type="ORF">PMG71_12880</name>
</gene>
<name>A0ABT7ATU8_9CYAN</name>
<comment type="caution">
    <text evidence="7">The sequence shown here is derived from an EMBL/GenBank/DDBJ whole genome shotgun (WGS) entry which is preliminary data.</text>
</comment>
<sequence>MTYSPLFPQQRQPLLQPFWIATIASVAFHGLLWIKIPIRSGSPSNSLDTVDLVELTPEQLQRLPNLNSPSPLTLPPINPEAWQQPPLPNLPADGSSAQNPSSFVLPPPRATLELPPPPVLQLPPISSTSPYREPLIIPTLPPPPPSSPPVYDDANPLPVLPPQDLDLEINRLARNPEEETETPAPPEPTGEEQEPLEETEPGVLPDRIPEAAIADLRRRQEQYRQQAEASENPEAEETPEPESSPVAAVPPEEATPEPDDPLLAEIQALQEAIAYNPEGTSDQEATAALESWFKNIPDRYKNEDNTSGWKQKELNLPLPELACRSQLQGRATIGVLVNPEGEIIREANLIQSTGYALLNQAALEAVEAQVFEATEQHQLYLLNVTFEPLDTCG</sequence>
<comment type="subcellular location">
    <subcellularLocation>
        <location evidence="1">Membrane</location>
        <topology evidence="1">Single-pass membrane protein</topology>
    </subcellularLocation>
</comment>
<feature type="compositionally biased region" description="Pro residues" evidence="5">
    <location>
        <begin position="139"/>
        <end position="148"/>
    </location>
</feature>
<keyword evidence="3" id="KW-1133">Transmembrane helix</keyword>
<evidence type="ECO:0000256" key="4">
    <source>
        <dbReference type="ARBA" id="ARBA00023136"/>
    </source>
</evidence>
<dbReference type="NCBIfam" id="TIGR01352">
    <property type="entry name" value="tonB_Cterm"/>
    <property type="match status" value="1"/>
</dbReference>
<dbReference type="InterPro" id="IPR006260">
    <property type="entry name" value="TonB/TolA_C"/>
</dbReference>
<evidence type="ECO:0000256" key="2">
    <source>
        <dbReference type="ARBA" id="ARBA00022692"/>
    </source>
</evidence>
<dbReference type="Pfam" id="PF03544">
    <property type="entry name" value="TonB_C"/>
    <property type="match status" value="1"/>
</dbReference>
<feature type="compositionally biased region" description="Acidic residues" evidence="5">
    <location>
        <begin position="189"/>
        <end position="200"/>
    </location>
</feature>
<dbReference type="InterPro" id="IPR037682">
    <property type="entry name" value="TonB_C"/>
</dbReference>
<keyword evidence="4" id="KW-0472">Membrane</keyword>
<evidence type="ECO:0000259" key="6">
    <source>
        <dbReference type="Pfam" id="PF03544"/>
    </source>
</evidence>
<evidence type="ECO:0000256" key="3">
    <source>
        <dbReference type="ARBA" id="ARBA00022989"/>
    </source>
</evidence>
<accession>A0ABT7ATU8</accession>
<feature type="region of interest" description="Disordered" evidence="5">
    <location>
        <begin position="219"/>
        <end position="259"/>
    </location>
</feature>
<feature type="compositionally biased region" description="Pro residues" evidence="5">
    <location>
        <begin position="105"/>
        <end position="121"/>
    </location>
</feature>
<reference evidence="7 8" key="1">
    <citation type="submission" date="2023-01" db="EMBL/GenBank/DDBJ databases">
        <title>Novel diversity within Roseofilum (Cyanobacteria; Desertifilaceae) from marine benthic mats with descriptions of four novel species.</title>
        <authorList>
            <person name="Wang Y."/>
            <person name="Berthold D.E."/>
            <person name="Hu J."/>
            <person name="Lefler F.W."/>
            <person name="Laughinghouse H.D. IV."/>
        </authorList>
    </citation>
    <scope>NUCLEOTIDE SEQUENCE [LARGE SCALE GENOMIC DNA]</scope>
    <source>
        <strain evidence="7 8">BLCC-M154</strain>
    </source>
</reference>
<dbReference type="RefSeq" id="WP_283754084.1">
    <property type="nucleotide sequence ID" value="NZ_JAQOSP010000087.1"/>
</dbReference>
<evidence type="ECO:0000313" key="7">
    <source>
        <dbReference type="EMBL" id="MDJ1170326.1"/>
    </source>
</evidence>
<feature type="compositionally biased region" description="Low complexity" evidence="5">
    <location>
        <begin position="241"/>
        <end position="252"/>
    </location>
</feature>
<dbReference type="SUPFAM" id="SSF74653">
    <property type="entry name" value="TolA/TonB C-terminal domain"/>
    <property type="match status" value="1"/>
</dbReference>
<dbReference type="EMBL" id="JAQOSP010000087">
    <property type="protein sequence ID" value="MDJ1170326.1"/>
    <property type="molecule type" value="Genomic_DNA"/>
</dbReference>
<organism evidence="7 8">
    <name type="scientific">Roseofilum acuticapitatum BLCC-M154</name>
    <dbReference type="NCBI Taxonomy" id="3022444"/>
    <lineage>
        <taxon>Bacteria</taxon>
        <taxon>Bacillati</taxon>
        <taxon>Cyanobacteriota</taxon>
        <taxon>Cyanophyceae</taxon>
        <taxon>Desertifilales</taxon>
        <taxon>Desertifilaceae</taxon>
        <taxon>Roseofilum</taxon>
        <taxon>Roseofilum acuticapitatum</taxon>
    </lineage>
</organism>
<protein>
    <submittedName>
        <fullName evidence="7">TonB family protein</fullName>
    </submittedName>
</protein>
<evidence type="ECO:0000313" key="8">
    <source>
        <dbReference type="Proteomes" id="UP001235303"/>
    </source>
</evidence>
<dbReference type="Proteomes" id="UP001235303">
    <property type="component" value="Unassembled WGS sequence"/>
</dbReference>
<feature type="region of interest" description="Disordered" evidence="5">
    <location>
        <begin position="175"/>
        <end position="207"/>
    </location>
</feature>
<evidence type="ECO:0000256" key="5">
    <source>
        <dbReference type="SAM" id="MobiDB-lite"/>
    </source>
</evidence>
<feature type="compositionally biased region" description="Acidic residues" evidence="5">
    <location>
        <begin position="231"/>
        <end position="240"/>
    </location>
</feature>
<feature type="region of interest" description="Disordered" evidence="5">
    <location>
        <begin position="62"/>
        <end position="162"/>
    </location>
</feature>
<keyword evidence="2" id="KW-0812">Transmembrane</keyword>
<keyword evidence="8" id="KW-1185">Reference proteome</keyword>
<dbReference type="Gene3D" id="3.30.1150.10">
    <property type="match status" value="1"/>
</dbReference>
<evidence type="ECO:0000256" key="1">
    <source>
        <dbReference type="ARBA" id="ARBA00004167"/>
    </source>
</evidence>